<proteinExistence type="predicted"/>
<protein>
    <submittedName>
        <fullName evidence="2">Uncharacterized protein</fullName>
    </submittedName>
</protein>
<evidence type="ECO:0000313" key="2">
    <source>
        <dbReference type="EMBL" id="MFI7846631.1"/>
    </source>
</evidence>
<evidence type="ECO:0000313" key="3">
    <source>
        <dbReference type="Proteomes" id="UP001614216"/>
    </source>
</evidence>
<dbReference type="InterPro" id="IPR027417">
    <property type="entry name" value="P-loop_NTPase"/>
</dbReference>
<reference evidence="2 3" key="1">
    <citation type="submission" date="2024-08" db="EMBL/GenBank/DDBJ databases">
        <authorList>
            <person name="Vancuren S.J."/>
            <person name="Allen-Vercoe E."/>
        </authorList>
    </citation>
    <scope>NUCLEOTIDE SEQUENCE [LARGE SCALE GENOMIC DNA]</scope>
    <source>
        <strain evidence="2 3">16-6-I_42_FAA</strain>
    </source>
</reference>
<dbReference type="EMBL" id="JBITRD010000016">
    <property type="protein sequence ID" value="MFI7846631.1"/>
    <property type="molecule type" value="Genomic_DNA"/>
</dbReference>
<feature type="coiled-coil region" evidence="1">
    <location>
        <begin position="218"/>
        <end position="276"/>
    </location>
</feature>
<feature type="coiled-coil region" evidence="1">
    <location>
        <begin position="118"/>
        <end position="145"/>
    </location>
</feature>
<dbReference type="Gene3D" id="3.40.50.300">
    <property type="entry name" value="P-loop containing nucleotide triphosphate hydrolases"/>
    <property type="match status" value="1"/>
</dbReference>
<evidence type="ECO:0000256" key="1">
    <source>
        <dbReference type="SAM" id="Coils"/>
    </source>
</evidence>
<dbReference type="Proteomes" id="UP001614216">
    <property type="component" value="Unassembled WGS sequence"/>
</dbReference>
<gene>
    <name evidence="2" type="ORF">ACIF0M_14125</name>
</gene>
<keyword evidence="3" id="KW-1185">Reference proteome</keyword>
<dbReference type="SUPFAM" id="SSF52540">
    <property type="entry name" value="P-loop containing nucleoside triphosphate hydrolases"/>
    <property type="match status" value="1"/>
</dbReference>
<organism evidence="2 3">
    <name type="scientific">Dorea amylophila</name>
    <dbReference type="NCBI Taxonomy" id="2981789"/>
    <lineage>
        <taxon>Bacteria</taxon>
        <taxon>Bacillati</taxon>
        <taxon>Bacillota</taxon>
        <taxon>Clostridia</taxon>
        <taxon>Lachnospirales</taxon>
        <taxon>Lachnospiraceae</taxon>
        <taxon>Dorea</taxon>
    </lineage>
</organism>
<accession>A0ABW8B1V7</accession>
<sequence>MQRNGRILRQGNQCKRVEIFRYITEGSFDAYLYQLIEKKQIAISQFLEGSALLRREEEDCSNLVLEYGEIKALALGNPMIKRRVEVHNVLGRTRMNQRARRKELLKLQEVKAAAPEQIETRKERIRQIEEDIRRYQNEKEVIPREERMAFGEELLAEIRRNLIHKERVFDIYQGFQVVLPDYMERDKLFVYLQSSGRYKVNMKDAKALGCSQRLDHVLENLAEEREQALLALQAKEDELVHAREELAKGNPYDNTVEALEQKLARIDEMLEKEGTAV</sequence>
<keyword evidence="1" id="KW-0175">Coiled coil</keyword>
<name>A0ABW8B1V7_9FIRM</name>
<dbReference type="RefSeq" id="WP_396570474.1">
    <property type="nucleotide sequence ID" value="NZ_JBITRD010000016.1"/>
</dbReference>
<comment type="caution">
    <text evidence="2">The sequence shown here is derived from an EMBL/GenBank/DDBJ whole genome shotgun (WGS) entry which is preliminary data.</text>
</comment>